<evidence type="ECO:0000313" key="2">
    <source>
        <dbReference type="Proteomes" id="UP000188184"/>
    </source>
</evidence>
<dbReference type="EMBL" id="CP019640">
    <property type="protein sequence ID" value="AQQ53122.1"/>
    <property type="molecule type" value="Genomic_DNA"/>
</dbReference>
<proteinExistence type="predicted"/>
<dbReference type="OrthoDB" id="2357153at2"/>
<accession>A0A1Q2KZQ4</accession>
<dbReference type="RefSeq" id="WP_077589006.1">
    <property type="nucleotide sequence ID" value="NZ_CP019640.1"/>
</dbReference>
<organism evidence="1 2">
    <name type="scientific">Planococcus lenghuensis</name>
    <dbReference type="NCBI Taxonomy" id="2213202"/>
    <lineage>
        <taxon>Bacteria</taxon>
        <taxon>Bacillati</taxon>
        <taxon>Bacillota</taxon>
        <taxon>Bacilli</taxon>
        <taxon>Bacillales</taxon>
        <taxon>Caryophanaceae</taxon>
        <taxon>Planococcus</taxon>
    </lineage>
</organism>
<dbReference type="PROSITE" id="PS51257">
    <property type="entry name" value="PROKAR_LIPOPROTEIN"/>
    <property type="match status" value="1"/>
</dbReference>
<keyword evidence="2" id="KW-1185">Reference proteome</keyword>
<evidence type="ECO:0000313" key="1">
    <source>
        <dbReference type="EMBL" id="AQQ53122.1"/>
    </source>
</evidence>
<sequence>MKPIFITLGLSAALLLSGCQELTEPGGDSGTTAAVWAYEFVKWNDEVYVMTDEVVSEVGEELGEVTMYSDAEGSYDGNFSNSYEEGTKYFAITGVSPEEAIAVREDGGTYRKAIIEDAYEIE</sequence>
<protein>
    <submittedName>
        <fullName evidence="1">Uncharacterized protein</fullName>
    </submittedName>
</protein>
<name>A0A1Q2KZQ4_9BACL</name>
<dbReference type="AlphaFoldDB" id="A0A1Q2KZQ4"/>
<dbReference type="Proteomes" id="UP000188184">
    <property type="component" value="Chromosome"/>
</dbReference>
<reference evidence="1 2" key="1">
    <citation type="submission" date="2017-02" db="EMBL/GenBank/DDBJ databases">
        <title>The complete genomic sequence of a novel cold adapted crude oil-degrading bacterium Planococcus qaidamina Y42.</title>
        <authorList>
            <person name="Yang R."/>
        </authorList>
    </citation>
    <scope>NUCLEOTIDE SEQUENCE [LARGE SCALE GENOMIC DNA]</scope>
    <source>
        <strain evidence="1 2">Y42</strain>
    </source>
</reference>
<gene>
    <name evidence="1" type="ORF">B0X71_08455</name>
</gene>
<dbReference type="KEGG" id="pmar:B0X71_08455"/>